<evidence type="ECO:0000256" key="6">
    <source>
        <dbReference type="ARBA" id="ARBA00023012"/>
    </source>
</evidence>
<evidence type="ECO:0000256" key="4">
    <source>
        <dbReference type="ARBA" id="ARBA00022679"/>
    </source>
</evidence>
<protein>
    <recommendedName>
        <fullName evidence="2">histidine kinase</fullName>
        <ecNumber evidence="2">2.7.13.3</ecNumber>
    </recommendedName>
</protein>
<dbReference type="PANTHER" id="PTHR44936">
    <property type="entry name" value="SENSOR PROTEIN CREC"/>
    <property type="match status" value="1"/>
</dbReference>
<dbReference type="InterPro" id="IPR005467">
    <property type="entry name" value="His_kinase_dom"/>
</dbReference>
<dbReference type="InterPro" id="IPR050980">
    <property type="entry name" value="2C_sensor_his_kinase"/>
</dbReference>
<dbReference type="InterPro" id="IPR003594">
    <property type="entry name" value="HATPase_dom"/>
</dbReference>
<evidence type="ECO:0000313" key="10">
    <source>
        <dbReference type="Proteomes" id="UP000005088"/>
    </source>
</evidence>
<dbReference type="GO" id="GO:0000160">
    <property type="term" value="P:phosphorelay signal transduction system"/>
    <property type="evidence" value="ECO:0007669"/>
    <property type="project" value="UniProtKB-KW"/>
</dbReference>
<gene>
    <name evidence="9" type="ORF">TBOG_01044</name>
</gene>
<dbReference type="InterPro" id="IPR004358">
    <property type="entry name" value="Sig_transdc_His_kin-like_C"/>
</dbReference>
<feature type="region of interest" description="Disordered" evidence="7">
    <location>
        <begin position="346"/>
        <end position="377"/>
    </location>
</feature>
<dbReference type="PANTHER" id="PTHR44936:SF9">
    <property type="entry name" value="SENSOR PROTEIN CREC"/>
    <property type="match status" value="1"/>
</dbReference>
<keyword evidence="5 9" id="KW-0418">Kinase</keyword>
<feature type="domain" description="Histidine kinase" evidence="8">
    <location>
        <begin position="146"/>
        <end position="350"/>
    </location>
</feature>
<dbReference type="CDD" id="cd00075">
    <property type="entry name" value="HATPase"/>
    <property type="match status" value="1"/>
</dbReference>
<dbReference type="EMBL" id="GG663503">
    <property type="protein sequence ID" value="EFD42209.2"/>
    <property type="molecule type" value="Genomic_DNA"/>
</dbReference>
<keyword evidence="4" id="KW-0808">Transferase</keyword>
<proteinExistence type="predicted"/>
<feature type="compositionally biased region" description="Basic residues" evidence="7">
    <location>
        <begin position="24"/>
        <end position="54"/>
    </location>
</feature>
<keyword evidence="6" id="KW-0902">Two-component regulatory system</keyword>
<feature type="compositionally biased region" description="Basic and acidic residues" evidence="7">
    <location>
        <begin position="84"/>
        <end position="98"/>
    </location>
</feature>
<dbReference type="PRINTS" id="PR00344">
    <property type="entry name" value="BCTRLSENSOR"/>
</dbReference>
<evidence type="ECO:0000259" key="8">
    <source>
        <dbReference type="PROSITE" id="PS50109"/>
    </source>
</evidence>
<dbReference type="InterPro" id="IPR036890">
    <property type="entry name" value="HATPase_C_sf"/>
</dbReference>
<evidence type="ECO:0000256" key="2">
    <source>
        <dbReference type="ARBA" id="ARBA00012438"/>
    </source>
</evidence>
<evidence type="ECO:0000256" key="3">
    <source>
        <dbReference type="ARBA" id="ARBA00022553"/>
    </source>
</evidence>
<dbReference type="PROSITE" id="PS50109">
    <property type="entry name" value="HIS_KIN"/>
    <property type="match status" value="1"/>
</dbReference>
<evidence type="ECO:0000313" key="9">
    <source>
        <dbReference type="EMBL" id="EFD42209.2"/>
    </source>
</evidence>
<dbReference type="GO" id="GO:0004673">
    <property type="term" value="F:protein histidine kinase activity"/>
    <property type="evidence" value="ECO:0007669"/>
    <property type="project" value="UniProtKB-EC"/>
</dbReference>
<evidence type="ECO:0000256" key="5">
    <source>
        <dbReference type="ARBA" id="ARBA00022777"/>
    </source>
</evidence>
<comment type="catalytic activity">
    <reaction evidence="1">
        <text>ATP + protein L-histidine = ADP + protein N-phospho-L-histidine.</text>
        <dbReference type="EC" id="2.7.13.3"/>
    </reaction>
</comment>
<dbReference type="Pfam" id="PF02518">
    <property type="entry name" value="HATPase_c"/>
    <property type="match status" value="1"/>
</dbReference>
<dbReference type="Gene3D" id="3.30.565.10">
    <property type="entry name" value="Histidine kinase-like ATPase, C-terminal domain"/>
    <property type="match status" value="1"/>
</dbReference>
<dbReference type="Proteomes" id="UP000005088">
    <property type="component" value="Unassembled WGS sequence"/>
</dbReference>
<dbReference type="SUPFAM" id="SSF55874">
    <property type="entry name" value="ATPase domain of HSP90 chaperone/DNA topoisomerase II/histidine kinase"/>
    <property type="match status" value="1"/>
</dbReference>
<organism evidence="9 10">
    <name type="scientific">Mycobacterium tuberculosis variant africanum K85</name>
    <dbReference type="NCBI Taxonomy" id="611304"/>
    <lineage>
        <taxon>Bacteria</taxon>
        <taxon>Bacillati</taxon>
        <taxon>Actinomycetota</taxon>
        <taxon>Actinomycetes</taxon>
        <taxon>Mycobacteriales</taxon>
        <taxon>Mycobacteriaceae</taxon>
        <taxon>Mycobacterium</taxon>
        <taxon>Mycobacterium tuberculosis complex</taxon>
    </lineage>
</organism>
<name>A0A9P2H5Z3_MYCTX</name>
<evidence type="ECO:0000256" key="7">
    <source>
        <dbReference type="SAM" id="MobiDB-lite"/>
    </source>
</evidence>
<dbReference type="AlphaFoldDB" id="A0A9P2H5Z3"/>
<reference evidence="10" key="1">
    <citation type="submission" date="2009-03" db="EMBL/GenBank/DDBJ databases">
        <title>The Genome Sequence of Mycobacterium africanum strain K85 (originally listed here as Mycobacterium tuberculosis).</title>
        <authorList>
            <consortium name="The Broad Institute Genome Sequencing Platform"/>
            <person name="Small P."/>
            <person name="Gagneaux S."/>
            <person name="Hopewell P."/>
            <person name="Young S.K."/>
            <person name="Kodira C.D."/>
            <person name="Zeng Q."/>
            <person name="Koehrsen M."/>
            <person name="Alvarado L."/>
            <person name="Berlin A."/>
            <person name="Borenstein D."/>
            <person name="Chen Z."/>
            <person name="Engels R."/>
            <person name="Freedman E."/>
            <person name="Gellesch M."/>
            <person name="Goldberg J."/>
            <person name="Griggs A."/>
            <person name="Gujja S."/>
            <person name="Heiman D."/>
            <person name="Hepburn T."/>
            <person name="Howarth C."/>
            <person name="Jen D."/>
            <person name="Larson L."/>
            <person name="Lewis B."/>
            <person name="Mehta T."/>
            <person name="Park D."/>
            <person name="Pearson M."/>
            <person name="Roberts A."/>
            <person name="Saif S."/>
            <person name="Shea T."/>
            <person name="Shenoy N."/>
            <person name="Sisk P."/>
            <person name="Stolte C."/>
            <person name="Sykes S."/>
            <person name="Walk T."/>
            <person name="White J."/>
            <person name="Yandava C."/>
            <person name="Nusbaum C."/>
            <person name="Galagan J."/>
            <person name="Birren B."/>
        </authorList>
    </citation>
    <scope>NUCLEOTIDE SEQUENCE [LARGE SCALE GENOMIC DNA]</scope>
    <source>
        <strain evidence="10">K85</strain>
    </source>
</reference>
<keyword evidence="3" id="KW-0597">Phosphoprotein</keyword>
<sequence>MAHPMATHPRLQRRHGARSGSSLCRHRRPVPRRRSRSRPRWRAARAHRRHHRRSGPGIGDHPADRARHRRGGRLPAQPRRAAARRPDPRGGANTDHHAAPRHRRAAAGTSHRRRDRLASNDSQHHAHPTATGPRPRTTVRRRRQPRITHPVGTADHRTRTALRRPRPADQLSAALRSALEETRRLSGLADQLLTLARADRPESHPSAKAVPITPLLHESVARFAATGADITTRAEPDLFVSIDPDYLRRILTAVLDNAITHGDGEIAVTAHARDGAVDIGVRDHGPGFADHFLPVAFDRFTRADTARGGRGSGLGLAIVAALTTTHGGHANATNHPDGGAELRITLPTPRPPFHEELPRITSSDTKDPNREHDTSDQ</sequence>
<dbReference type="SMART" id="SM00387">
    <property type="entry name" value="HATPase_c"/>
    <property type="match status" value="1"/>
</dbReference>
<feature type="compositionally biased region" description="Basic residues" evidence="7">
    <location>
        <begin position="99"/>
        <end position="115"/>
    </location>
</feature>
<accession>A0A9P2H5Z3</accession>
<feature type="region of interest" description="Disordered" evidence="7">
    <location>
        <begin position="1"/>
        <end position="168"/>
    </location>
</feature>
<feature type="compositionally biased region" description="Basic and acidic residues" evidence="7">
    <location>
        <begin position="352"/>
        <end position="377"/>
    </location>
</feature>
<dbReference type="EC" id="2.7.13.3" evidence="2"/>
<feature type="compositionally biased region" description="Basic residues" evidence="7">
    <location>
        <begin position="137"/>
        <end position="146"/>
    </location>
</feature>
<evidence type="ECO:0000256" key="1">
    <source>
        <dbReference type="ARBA" id="ARBA00000085"/>
    </source>
</evidence>